<dbReference type="PANTHER" id="PTHR46033:SF8">
    <property type="entry name" value="PROTEIN MAINTENANCE OF MERISTEMS-LIKE"/>
    <property type="match status" value="1"/>
</dbReference>
<evidence type="ECO:0000313" key="4">
    <source>
        <dbReference type="Proteomes" id="UP001151287"/>
    </source>
</evidence>
<dbReference type="EMBL" id="JAMQYH010000002">
    <property type="protein sequence ID" value="KAJ1697824.1"/>
    <property type="molecule type" value="Genomic_DNA"/>
</dbReference>
<evidence type="ECO:0000313" key="3">
    <source>
        <dbReference type="EMBL" id="KAJ1697824.1"/>
    </source>
</evidence>
<sequence length="497" mass="55242">MPPEVSEEELDRYTRALCLHMFGTIMFPDMAQNCVPVYYLDLIDGSLNEERKINWGGVVIASLYRVLDRAVLKFKKPSGPWLLLLYWTWSYLPVCKPGEMESSANMNKKQSSWGGAMCKEFFGLDGSGQCQLAAIFRVLYIDATTCAGWHQQGLVQAIPPPLPIAWNTMYTLYNFNNGTFKKGADWNSVFGPLTAMWNEIVLRSRAESVDRRARSDTIQRNYARYMRETGAAEFPVSRAEAYARRRQQPISGRQYTPMTPRGKSALGTAMKAIGLLAKKGFRWVGKKILRNCRSQLENASMPFQLDDLLHNEGFSQNIDEIADSDTETSAPEDPMQPEEPVQPDEPVQRPEDPIQPHYTQIPASGPTPSQFQASGSTSTSHFAGMSYGPTGIFSSFMPQYPPYPPYTTFGQPSFSYGGAFPYPPYTSFSSQPAFGYDPVFSTDPQGTSSGIPSYSSPIGSMGGVDSFTTLLHTGMSLDGQYGSYDQGQEPKMHGDDC</sequence>
<dbReference type="Proteomes" id="UP001151287">
    <property type="component" value="Unassembled WGS sequence"/>
</dbReference>
<evidence type="ECO:0000259" key="2">
    <source>
        <dbReference type="Pfam" id="PF10536"/>
    </source>
</evidence>
<feature type="domain" description="Aminotransferase-like plant mobile" evidence="2">
    <location>
        <begin position="12"/>
        <end position="108"/>
    </location>
</feature>
<dbReference type="PANTHER" id="PTHR46033">
    <property type="entry name" value="PROTEIN MAIN-LIKE 2"/>
    <property type="match status" value="1"/>
</dbReference>
<proteinExistence type="predicted"/>
<dbReference type="InterPro" id="IPR019557">
    <property type="entry name" value="AminoTfrase-like_pln_mobile"/>
</dbReference>
<dbReference type="GO" id="GO:0010073">
    <property type="term" value="P:meristem maintenance"/>
    <property type="evidence" value="ECO:0007669"/>
    <property type="project" value="InterPro"/>
</dbReference>
<dbReference type="AlphaFoldDB" id="A0A9Q0CPK4"/>
<feature type="compositionally biased region" description="Polar residues" evidence="1">
    <location>
        <begin position="357"/>
        <end position="380"/>
    </location>
</feature>
<name>A0A9Q0CPK4_9POAL</name>
<feature type="region of interest" description="Disordered" evidence="1">
    <location>
        <begin position="324"/>
        <end position="380"/>
    </location>
</feature>
<evidence type="ECO:0000256" key="1">
    <source>
        <dbReference type="SAM" id="MobiDB-lite"/>
    </source>
</evidence>
<comment type="caution">
    <text evidence="3">The sequence shown here is derived from an EMBL/GenBank/DDBJ whole genome shotgun (WGS) entry which is preliminary data.</text>
</comment>
<protein>
    <recommendedName>
        <fullName evidence="2">Aminotransferase-like plant mobile domain-containing protein</fullName>
    </recommendedName>
</protein>
<gene>
    <name evidence="3" type="ORF">LUZ63_006336</name>
</gene>
<keyword evidence="4" id="KW-1185">Reference proteome</keyword>
<reference evidence="3" key="1">
    <citation type="journal article" date="2022" name="Cell">
        <title>Repeat-based holocentromeres influence genome architecture and karyotype evolution.</title>
        <authorList>
            <person name="Hofstatter P.G."/>
            <person name="Thangavel G."/>
            <person name="Lux T."/>
            <person name="Neumann P."/>
            <person name="Vondrak T."/>
            <person name="Novak P."/>
            <person name="Zhang M."/>
            <person name="Costa L."/>
            <person name="Castellani M."/>
            <person name="Scott A."/>
            <person name="Toegelov H."/>
            <person name="Fuchs J."/>
            <person name="Mata-Sucre Y."/>
            <person name="Dias Y."/>
            <person name="Vanzela A.L.L."/>
            <person name="Huettel B."/>
            <person name="Almeida C.C.S."/>
            <person name="Simkova H."/>
            <person name="Souza G."/>
            <person name="Pedrosa-Harand A."/>
            <person name="Macas J."/>
            <person name="Mayer K.F.X."/>
            <person name="Houben A."/>
            <person name="Marques A."/>
        </authorList>
    </citation>
    <scope>NUCLEOTIDE SEQUENCE</scope>
    <source>
        <strain evidence="3">RhyBre1mFocal</strain>
    </source>
</reference>
<dbReference type="InterPro" id="IPR044824">
    <property type="entry name" value="MAIN-like"/>
</dbReference>
<organism evidence="3 4">
    <name type="scientific">Rhynchospora breviuscula</name>
    <dbReference type="NCBI Taxonomy" id="2022672"/>
    <lineage>
        <taxon>Eukaryota</taxon>
        <taxon>Viridiplantae</taxon>
        <taxon>Streptophyta</taxon>
        <taxon>Embryophyta</taxon>
        <taxon>Tracheophyta</taxon>
        <taxon>Spermatophyta</taxon>
        <taxon>Magnoliopsida</taxon>
        <taxon>Liliopsida</taxon>
        <taxon>Poales</taxon>
        <taxon>Cyperaceae</taxon>
        <taxon>Cyperoideae</taxon>
        <taxon>Rhynchosporeae</taxon>
        <taxon>Rhynchospora</taxon>
    </lineage>
</organism>
<accession>A0A9Q0CPK4</accession>
<dbReference type="Pfam" id="PF10536">
    <property type="entry name" value="PMD"/>
    <property type="match status" value="1"/>
</dbReference>